<gene>
    <name evidence="2" type="ORF">GCM10023149_10780</name>
</gene>
<feature type="chain" id="PRO_5045790441" evidence="1">
    <location>
        <begin position="22"/>
        <end position="127"/>
    </location>
</feature>
<dbReference type="RefSeq" id="WP_345209985.1">
    <property type="nucleotide sequence ID" value="NZ_BAABFT010000002.1"/>
</dbReference>
<name>A0ABP8G044_9SPHI</name>
<keyword evidence="1" id="KW-0732">Signal</keyword>
<comment type="caution">
    <text evidence="2">The sequence shown here is derived from an EMBL/GenBank/DDBJ whole genome shotgun (WGS) entry which is preliminary data.</text>
</comment>
<dbReference type="Proteomes" id="UP001500582">
    <property type="component" value="Unassembled WGS sequence"/>
</dbReference>
<organism evidence="2 3">
    <name type="scientific">Mucilaginibacter gynuensis</name>
    <dbReference type="NCBI Taxonomy" id="1302236"/>
    <lineage>
        <taxon>Bacteria</taxon>
        <taxon>Pseudomonadati</taxon>
        <taxon>Bacteroidota</taxon>
        <taxon>Sphingobacteriia</taxon>
        <taxon>Sphingobacteriales</taxon>
        <taxon>Sphingobacteriaceae</taxon>
        <taxon>Mucilaginibacter</taxon>
    </lineage>
</organism>
<protein>
    <submittedName>
        <fullName evidence="2">Uncharacterized protein</fullName>
    </submittedName>
</protein>
<accession>A0ABP8G044</accession>
<evidence type="ECO:0000256" key="1">
    <source>
        <dbReference type="SAM" id="SignalP"/>
    </source>
</evidence>
<sequence length="127" mass="13981">MKLLFQLSITLLLIIPVSVKAQKAYNAVAYIANVKGKSVKLILADGYLAASKITISKGKMQKTIVFLPESGVPDEGGKLKFIQASLPSEYFIADGLKESFENLPVIIKASYHTQGRVISVQFKKREH</sequence>
<keyword evidence="3" id="KW-1185">Reference proteome</keyword>
<proteinExistence type="predicted"/>
<feature type="signal peptide" evidence="1">
    <location>
        <begin position="1"/>
        <end position="21"/>
    </location>
</feature>
<evidence type="ECO:0000313" key="3">
    <source>
        <dbReference type="Proteomes" id="UP001500582"/>
    </source>
</evidence>
<dbReference type="EMBL" id="BAABFT010000002">
    <property type="protein sequence ID" value="GAA4314577.1"/>
    <property type="molecule type" value="Genomic_DNA"/>
</dbReference>
<reference evidence="3" key="1">
    <citation type="journal article" date="2019" name="Int. J. Syst. Evol. Microbiol.">
        <title>The Global Catalogue of Microorganisms (GCM) 10K type strain sequencing project: providing services to taxonomists for standard genome sequencing and annotation.</title>
        <authorList>
            <consortium name="The Broad Institute Genomics Platform"/>
            <consortium name="The Broad Institute Genome Sequencing Center for Infectious Disease"/>
            <person name="Wu L."/>
            <person name="Ma J."/>
        </authorList>
    </citation>
    <scope>NUCLEOTIDE SEQUENCE [LARGE SCALE GENOMIC DNA]</scope>
    <source>
        <strain evidence="3">JCM 17705</strain>
    </source>
</reference>
<evidence type="ECO:0000313" key="2">
    <source>
        <dbReference type="EMBL" id="GAA4314577.1"/>
    </source>
</evidence>